<name>A0A0S2ZML4_9FUSO</name>
<dbReference type="InterPro" id="IPR003370">
    <property type="entry name" value="Chromate_transpt"/>
</dbReference>
<evidence type="ECO:0000256" key="2">
    <source>
        <dbReference type="ARBA" id="ARBA00005262"/>
    </source>
</evidence>
<feature type="transmembrane region" description="Helical" evidence="7">
    <location>
        <begin position="144"/>
        <end position="177"/>
    </location>
</feature>
<dbReference type="AlphaFoldDB" id="A0A0S2ZML4"/>
<keyword evidence="5 7" id="KW-1133">Transmembrane helix</keyword>
<dbReference type="KEGG" id="fhw:RN87_06450"/>
<keyword evidence="3" id="KW-1003">Cell membrane</keyword>
<dbReference type="Pfam" id="PF02417">
    <property type="entry name" value="Chromate_transp"/>
    <property type="match status" value="1"/>
</dbReference>
<evidence type="ECO:0000256" key="6">
    <source>
        <dbReference type="ARBA" id="ARBA00023136"/>
    </source>
</evidence>
<evidence type="ECO:0000256" key="7">
    <source>
        <dbReference type="SAM" id="Phobius"/>
    </source>
</evidence>
<dbReference type="Proteomes" id="UP000063275">
    <property type="component" value="Chromosome"/>
</dbReference>
<organism evidence="8">
    <name type="scientific">Fusobacterium hwasookii ChDC F174</name>
    <dbReference type="NCBI Taxonomy" id="1307442"/>
    <lineage>
        <taxon>Bacteria</taxon>
        <taxon>Fusobacteriati</taxon>
        <taxon>Fusobacteriota</taxon>
        <taxon>Fusobacteriia</taxon>
        <taxon>Fusobacteriales</taxon>
        <taxon>Fusobacteriaceae</taxon>
        <taxon>Fusobacterium</taxon>
    </lineage>
</organism>
<accession>A0A0S2ZML4</accession>
<feature type="transmembrane region" description="Helical" evidence="7">
    <location>
        <begin position="109"/>
        <end position="132"/>
    </location>
</feature>
<sequence>MKKNKIFEIFILFFKIGAFTIGGGYAMLSLIEDEIVNKKKWLGKEEFVDGMAIAQSTPGVLAVNISLITGYKIAGFGGMIVGMLGAVLPSFFIVLFLSQILLAYRSHPIVVAVFNGVKPAITALILISVYRIGKAANINRYNFIVPIIVALLIRFFGVSPIFIIVTTMIVGNIFYMLKEKREDDKK</sequence>
<dbReference type="PANTHER" id="PTHR43663:SF2">
    <property type="entry name" value="CHROMATE TRANSPORT PROTEIN-RELATED"/>
    <property type="match status" value="1"/>
</dbReference>
<dbReference type="EMBL" id="CP013331">
    <property type="protein sequence ID" value="ALQ40171.1"/>
    <property type="molecule type" value="Genomic_DNA"/>
</dbReference>
<comment type="similarity">
    <text evidence="2">Belongs to the chromate ion transporter (CHR) (TC 2.A.51) family.</text>
</comment>
<dbReference type="PANTHER" id="PTHR43663">
    <property type="entry name" value="CHROMATE TRANSPORT PROTEIN-RELATED"/>
    <property type="match status" value="1"/>
</dbReference>
<protein>
    <submittedName>
        <fullName evidence="8">Chromate transporter</fullName>
    </submittedName>
</protein>
<evidence type="ECO:0000256" key="3">
    <source>
        <dbReference type="ARBA" id="ARBA00022475"/>
    </source>
</evidence>
<dbReference type="InterPro" id="IPR052518">
    <property type="entry name" value="CHR_Transporter"/>
</dbReference>
<dbReference type="RefSeq" id="WP_029492645.1">
    <property type="nucleotide sequence ID" value="NZ_ATKF01000017.1"/>
</dbReference>
<evidence type="ECO:0000256" key="4">
    <source>
        <dbReference type="ARBA" id="ARBA00022692"/>
    </source>
</evidence>
<keyword evidence="6 7" id="KW-0472">Membrane</keyword>
<comment type="subcellular location">
    <subcellularLocation>
        <location evidence="1">Cell membrane</location>
        <topology evidence="1">Multi-pass membrane protein</topology>
    </subcellularLocation>
</comment>
<keyword evidence="4 7" id="KW-0812">Transmembrane</keyword>
<evidence type="ECO:0000313" key="9">
    <source>
        <dbReference type="Proteomes" id="UP000063275"/>
    </source>
</evidence>
<reference evidence="8 9" key="1">
    <citation type="submission" date="2015-11" db="EMBL/GenBank/DDBJ databases">
        <authorList>
            <person name="Zhang Y."/>
            <person name="Guo Z."/>
        </authorList>
    </citation>
    <scope>NUCLEOTIDE SEQUENCE [LARGE SCALE GENOMIC DNA]</scope>
    <source>
        <strain evidence="8 9">ChDC F174</strain>
    </source>
</reference>
<evidence type="ECO:0000256" key="5">
    <source>
        <dbReference type="ARBA" id="ARBA00022989"/>
    </source>
</evidence>
<proteinExistence type="inferred from homology"/>
<feature type="transmembrane region" description="Helical" evidence="7">
    <location>
        <begin position="73"/>
        <end position="97"/>
    </location>
</feature>
<dbReference type="GO" id="GO:0015109">
    <property type="term" value="F:chromate transmembrane transporter activity"/>
    <property type="evidence" value="ECO:0007669"/>
    <property type="project" value="InterPro"/>
</dbReference>
<gene>
    <name evidence="8" type="ORF">RN87_06450</name>
</gene>
<dbReference type="OrthoDB" id="9027281at2"/>
<evidence type="ECO:0000256" key="1">
    <source>
        <dbReference type="ARBA" id="ARBA00004651"/>
    </source>
</evidence>
<dbReference type="GO" id="GO:0005886">
    <property type="term" value="C:plasma membrane"/>
    <property type="evidence" value="ECO:0007669"/>
    <property type="project" value="UniProtKB-SubCell"/>
</dbReference>
<evidence type="ECO:0000313" key="8">
    <source>
        <dbReference type="EMBL" id="ALQ40171.1"/>
    </source>
</evidence>
<feature type="transmembrane region" description="Helical" evidence="7">
    <location>
        <begin position="12"/>
        <end position="31"/>
    </location>
</feature>